<dbReference type="Pfam" id="PF00023">
    <property type="entry name" value="Ank"/>
    <property type="match status" value="2"/>
</dbReference>
<name>A0AA39ZAG9_9PEZI</name>
<dbReference type="SUPFAM" id="SSF48403">
    <property type="entry name" value="Ankyrin repeat"/>
    <property type="match status" value="2"/>
</dbReference>
<dbReference type="SMART" id="SM00248">
    <property type="entry name" value="ANK"/>
    <property type="match status" value="7"/>
</dbReference>
<dbReference type="PROSITE" id="PS50297">
    <property type="entry name" value="ANK_REP_REGION"/>
    <property type="match status" value="4"/>
</dbReference>
<evidence type="ECO:0000256" key="2">
    <source>
        <dbReference type="ARBA" id="ARBA00023043"/>
    </source>
</evidence>
<protein>
    <submittedName>
        <fullName evidence="4">Uncharacterized protein</fullName>
    </submittedName>
</protein>
<evidence type="ECO:0000256" key="1">
    <source>
        <dbReference type="ARBA" id="ARBA00022737"/>
    </source>
</evidence>
<feature type="repeat" description="ANK" evidence="3">
    <location>
        <begin position="494"/>
        <end position="518"/>
    </location>
</feature>
<evidence type="ECO:0000313" key="4">
    <source>
        <dbReference type="EMBL" id="KAK0666625.1"/>
    </source>
</evidence>
<dbReference type="InterPro" id="IPR002110">
    <property type="entry name" value="Ankyrin_rpt"/>
</dbReference>
<accession>A0AA39ZAG9</accession>
<dbReference type="Proteomes" id="UP001174997">
    <property type="component" value="Unassembled WGS sequence"/>
</dbReference>
<dbReference type="PROSITE" id="PS50088">
    <property type="entry name" value="ANK_REPEAT"/>
    <property type="match status" value="4"/>
</dbReference>
<feature type="repeat" description="ANK" evidence="3">
    <location>
        <begin position="383"/>
        <end position="418"/>
    </location>
</feature>
<dbReference type="Pfam" id="PF12796">
    <property type="entry name" value="Ank_2"/>
    <property type="match status" value="1"/>
</dbReference>
<keyword evidence="2 3" id="KW-0040">ANK repeat</keyword>
<keyword evidence="1" id="KW-0677">Repeat</keyword>
<dbReference type="AlphaFoldDB" id="A0AA39ZAG9"/>
<evidence type="ECO:0000256" key="3">
    <source>
        <dbReference type="PROSITE-ProRule" id="PRU00023"/>
    </source>
</evidence>
<dbReference type="InterPro" id="IPR036770">
    <property type="entry name" value="Ankyrin_rpt-contain_sf"/>
</dbReference>
<sequence>MAEVFGIVAGVVGLADVGTRLSLRLRETVRTWSNAPLEVLALNNEISDLTAVLRFTEDACRGAKHTHMSESFTMTLEQQLRTARQFLERIEDIIVLLSSVTGAKQKKRWIQLKATVARQKEELRAVRLKIWDLLHVHQVFAGARMQLELSSGIRAMSNDICTMNRIMETLNSNQAHMLESSVKSLAATQRLEQAVPEILSLSRNPNGNPFMPLLLGPSPSQAIEVSEAAKAKDQGTFSIWTVYRHRTCLSGCVCACHKGKRSSNGTIRSPVVLQRLIGALFAVYTGSPGSSGVTACDTPMCHRQASKTFEMTYEFPLWFARWSMHALIYQASLGVPSVSLVIRKRVEYRFDSIFAAVDSNNIDAVQAILQRDPDSINYKVHQNGFTPLHYACLRPNKISFRMFQLLLRAGADVNAENDGGRSALSYVAGFMVLGGFPSLHKHEISRWVSPSRMLDELELSPITEVAVGVRVGDIASMLQSLAPSRLRLDEFDNTGSTPLCWASKAGNLEAIKLIVETGTVDVNQCTSVGNTALMCSFALQNGQTGEIIDWLLDNGADPLQRNDDGYNAFTLACYLGRFDVVQQLIRRGVNPDVRDGQGRTGLFCAIPYDHDHIVRYLYEMGADVDAVNAWYFVPVLVATGYNAHRCLRMLLFEAKADHRFRAPSGWNLLLHAASCGNELTLKLLSEHGLAGLDIHTRGNGRTAEEEFFSRPATASEPIVAAFKELLFIVEQNKEGYQAQVIAEMEQDAEEVYFDALTDIR</sequence>
<evidence type="ECO:0000313" key="5">
    <source>
        <dbReference type="Proteomes" id="UP001174997"/>
    </source>
</evidence>
<comment type="caution">
    <text evidence="4">The sequence shown here is derived from an EMBL/GenBank/DDBJ whole genome shotgun (WGS) entry which is preliminary data.</text>
</comment>
<dbReference type="EMBL" id="JAULSY010000085">
    <property type="protein sequence ID" value="KAK0666625.1"/>
    <property type="molecule type" value="Genomic_DNA"/>
</dbReference>
<dbReference type="PANTHER" id="PTHR24166">
    <property type="entry name" value="ROLLING PEBBLES, ISOFORM B"/>
    <property type="match status" value="1"/>
</dbReference>
<reference evidence="4" key="1">
    <citation type="submission" date="2023-06" db="EMBL/GenBank/DDBJ databases">
        <title>Genome-scale phylogeny and comparative genomics of the fungal order Sordariales.</title>
        <authorList>
            <consortium name="Lawrence Berkeley National Laboratory"/>
            <person name="Hensen N."/>
            <person name="Bonometti L."/>
            <person name="Westerberg I."/>
            <person name="Brannstrom I.O."/>
            <person name="Guillou S."/>
            <person name="Cros-Aarteil S."/>
            <person name="Calhoun S."/>
            <person name="Haridas S."/>
            <person name="Kuo A."/>
            <person name="Mondo S."/>
            <person name="Pangilinan J."/>
            <person name="Riley R."/>
            <person name="Labutti K."/>
            <person name="Andreopoulos B."/>
            <person name="Lipzen A."/>
            <person name="Chen C."/>
            <person name="Yanf M."/>
            <person name="Daum C."/>
            <person name="Ng V."/>
            <person name="Clum A."/>
            <person name="Steindorff A."/>
            <person name="Ohm R."/>
            <person name="Martin F."/>
            <person name="Silar P."/>
            <person name="Natvig D."/>
            <person name="Lalanne C."/>
            <person name="Gautier V."/>
            <person name="Ament-Velasquez S.L."/>
            <person name="Kruys A."/>
            <person name="Hutchinson M.I."/>
            <person name="Powell A.J."/>
            <person name="Barry K."/>
            <person name="Miller A.N."/>
            <person name="Grigoriev I.V."/>
            <person name="Debuchy R."/>
            <person name="Gladieux P."/>
            <person name="Thoren M.H."/>
            <person name="Johannesson H."/>
        </authorList>
    </citation>
    <scope>NUCLEOTIDE SEQUENCE</scope>
    <source>
        <strain evidence="4">CBS 307.81</strain>
    </source>
</reference>
<dbReference type="PANTHER" id="PTHR24166:SF48">
    <property type="entry name" value="PROTEIN VAPYRIN"/>
    <property type="match status" value="1"/>
</dbReference>
<dbReference type="Gene3D" id="1.25.40.20">
    <property type="entry name" value="Ankyrin repeat-containing domain"/>
    <property type="match status" value="2"/>
</dbReference>
<keyword evidence="5" id="KW-1185">Reference proteome</keyword>
<dbReference type="InterPro" id="IPR050889">
    <property type="entry name" value="Dendritic_Spine_Reg/Scaffold"/>
</dbReference>
<feature type="repeat" description="ANK" evidence="3">
    <location>
        <begin position="564"/>
        <end position="596"/>
    </location>
</feature>
<feature type="repeat" description="ANK" evidence="3">
    <location>
        <begin position="597"/>
        <end position="629"/>
    </location>
</feature>
<proteinExistence type="predicted"/>
<organism evidence="4 5">
    <name type="scientific">Cercophora samala</name>
    <dbReference type="NCBI Taxonomy" id="330535"/>
    <lineage>
        <taxon>Eukaryota</taxon>
        <taxon>Fungi</taxon>
        <taxon>Dikarya</taxon>
        <taxon>Ascomycota</taxon>
        <taxon>Pezizomycotina</taxon>
        <taxon>Sordariomycetes</taxon>
        <taxon>Sordariomycetidae</taxon>
        <taxon>Sordariales</taxon>
        <taxon>Lasiosphaeriaceae</taxon>
        <taxon>Cercophora</taxon>
    </lineage>
</organism>
<gene>
    <name evidence="4" type="ORF">QBC41DRAFT_280530</name>
</gene>